<gene>
    <name evidence="4" type="ORF">LSALG_LOCUS41921</name>
</gene>
<protein>
    <recommendedName>
        <fullName evidence="3">Chlorophyll a-b binding protein, chloroplastic</fullName>
    </recommendedName>
</protein>
<dbReference type="AlphaFoldDB" id="A0AA36A3T6"/>
<dbReference type="SUPFAM" id="SSF103511">
    <property type="entry name" value="Chlorophyll a-b binding protein"/>
    <property type="match status" value="1"/>
</dbReference>
<evidence type="ECO:0000313" key="5">
    <source>
        <dbReference type="Proteomes" id="UP001177003"/>
    </source>
</evidence>
<keyword evidence="3" id="KW-0793">Thylakoid</keyword>
<keyword evidence="3" id="KW-0602">Photosynthesis</keyword>
<evidence type="ECO:0000256" key="3">
    <source>
        <dbReference type="RuleBase" id="RU363080"/>
    </source>
</evidence>
<comment type="similarity">
    <text evidence="3">Belongs to the light-harvesting chlorophyll a/b-binding (LHC) protein family.</text>
</comment>
<dbReference type="EMBL" id="OX465085">
    <property type="protein sequence ID" value="CAI9303483.1"/>
    <property type="molecule type" value="Genomic_DNA"/>
</dbReference>
<dbReference type="InterPro" id="IPR001344">
    <property type="entry name" value="Chloro_AB-bd_pln"/>
</dbReference>
<dbReference type="GO" id="GO:0009523">
    <property type="term" value="C:photosystem II"/>
    <property type="evidence" value="ECO:0007669"/>
    <property type="project" value="UniProtKB-KW"/>
</dbReference>
<dbReference type="GO" id="GO:0009535">
    <property type="term" value="C:chloroplast thylakoid membrane"/>
    <property type="evidence" value="ECO:0007669"/>
    <property type="project" value="UniProtKB-SubCell"/>
</dbReference>
<keyword evidence="2 3" id="KW-0148">Chlorophyll</keyword>
<evidence type="ECO:0000256" key="2">
    <source>
        <dbReference type="PIRSR" id="PIRSR601344-1"/>
    </source>
</evidence>
<dbReference type="GO" id="GO:0009765">
    <property type="term" value="P:photosynthesis, light harvesting"/>
    <property type="evidence" value="ECO:0007669"/>
    <property type="project" value="InterPro"/>
</dbReference>
<evidence type="ECO:0000313" key="4">
    <source>
        <dbReference type="EMBL" id="CAI9303483.1"/>
    </source>
</evidence>
<comment type="subcellular location">
    <subcellularLocation>
        <location evidence="3">Plastid</location>
        <location evidence="3">Chloroplast thylakoid membrane</location>
    </subcellularLocation>
</comment>
<reference evidence="4" key="1">
    <citation type="submission" date="2023-04" db="EMBL/GenBank/DDBJ databases">
        <authorList>
            <person name="Vijverberg K."/>
            <person name="Xiong W."/>
            <person name="Schranz E."/>
        </authorList>
    </citation>
    <scope>NUCLEOTIDE SEQUENCE</scope>
</reference>
<feature type="binding site" evidence="2">
    <location>
        <position position="121"/>
    </location>
    <ligand>
        <name>chlorophyll a</name>
        <dbReference type="ChEBI" id="CHEBI:58416"/>
        <label>1</label>
    </ligand>
</feature>
<keyword evidence="1 3" id="KW-0604">Photosystem II</keyword>
<keyword evidence="5" id="KW-1185">Reference proteome</keyword>
<proteinExistence type="inferred from homology"/>
<sequence>MALKTEWKGCFQPHHGTMSEAVILVFLRHKSWATYFAPQHGVWAPWHSRQIIIRRPTGLEATERARQEDRQLQWRPLHHASHSQKYGPDRPKYLGPFSEQTPSYLTGEFPGDYGWDTAGLSAHLPRTVSSK</sequence>
<keyword evidence="3" id="KW-0934">Plastid</keyword>
<comment type="function">
    <text evidence="3">The light-harvesting complex (LHC) functions as a light receptor, it captures and delivers excitation energy to photosystems with which it is closely associated.</text>
</comment>
<keyword evidence="3" id="KW-0157">Chromophore</keyword>
<accession>A0AA36A3T6</accession>
<keyword evidence="3" id="KW-0150">Chloroplast</keyword>
<dbReference type="GO" id="GO:0016168">
    <property type="term" value="F:chlorophyll binding"/>
    <property type="evidence" value="ECO:0007669"/>
    <property type="project" value="UniProtKB-KW"/>
</dbReference>
<dbReference type="Gene3D" id="1.10.3460.10">
    <property type="entry name" value="Chlorophyll a/b binding protein domain"/>
    <property type="match status" value="1"/>
</dbReference>
<keyword evidence="3" id="KW-0603">Photosystem I</keyword>
<dbReference type="GO" id="GO:0009522">
    <property type="term" value="C:photosystem I"/>
    <property type="evidence" value="ECO:0007669"/>
    <property type="project" value="UniProtKB-KW"/>
</dbReference>
<feature type="binding site" description="axial binding residue" evidence="2">
    <location>
        <position position="93"/>
    </location>
    <ligand>
        <name>chlorophyll b</name>
        <dbReference type="ChEBI" id="CHEBI:61721"/>
        <label>1</label>
    </ligand>
    <ligandPart>
        <name>Mg</name>
        <dbReference type="ChEBI" id="CHEBI:25107"/>
    </ligandPart>
</feature>
<dbReference type="Proteomes" id="UP001177003">
    <property type="component" value="Chromosome 9"/>
</dbReference>
<evidence type="ECO:0000256" key="1">
    <source>
        <dbReference type="ARBA" id="ARBA00023276"/>
    </source>
</evidence>
<organism evidence="4 5">
    <name type="scientific">Lactuca saligna</name>
    <name type="common">Willowleaf lettuce</name>
    <dbReference type="NCBI Taxonomy" id="75948"/>
    <lineage>
        <taxon>Eukaryota</taxon>
        <taxon>Viridiplantae</taxon>
        <taxon>Streptophyta</taxon>
        <taxon>Embryophyta</taxon>
        <taxon>Tracheophyta</taxon>
        <taxon>Spermatophyta</taxon>
        <taxon>Magnoliopsida</taxon>
        <taxon>eudicotyledons</taxon>
        <taxon>Gunneridae</taxon>
        <taxon>Pentapetalae</taxon>
        <taxon>asterids</taxon>
        <taxon>campanulids</taxon>
        <taxon>Asterales</taxon>
        <taxon>Asteraceae</taxon>
        <taxon>Cichorioideae</taxon>
        <taxon>Cichorieae</taxon>
        <taxon>Lactucinae</taxon>
        <taxon>Lactuca</taxon>
    </lineage>
</organism>
<name>A0AA36A3T6_LACSI</name>
<dbReference type="PANTHER" id="PTHR21649">
    <property type="entry name" value="CHLOROPHYLL A/B BINDING PROTEIN"/>
    <property type="match status" value="1"/>
</dbReference>
<feature type="binding site" evidence="2">
    <location>
        <position position="115"/>
    </location>
    <ligand>
        <name>chlorophyll a</name>
        <dbReference type="ChEBI" id="CHEBI:58416"/>
        <label>1</label>
    </ligand>
</feature>